<gene>
    <name evidence="1" type="ORF">B0H17DRAFT_1130556</name>
</gene>
<organism evidence="1 2">
    <name type="scientific">Mycena rosella</name>
    <name type="common">Pink bonnet</name>
    <name type="synonym">Agaricus rosellus</name>
    <dbReference type="NCBI Taxonomy" id="1033263"/>
    <lineage>
        <taxon>Eukaryota</taxon>
        <taxon>Fungi</taxon>
        <taxon>Dikarya</taxon>
        <taxon>Basidiomycota</taxon>
        <taxon>Agaricomycotina</taxon>
        <taxon>Agaricomycetes</taxon>
        <taxon>Agaricomycetidae</taxon>
        <taxon>Agaricales</taxon>
        <taxon>Marasmiineae</taxon>
        <taxon>Mycenaceae</taxon>
        <taxon>Mycena</taxon>
    </lineage>
</organism>
<accession>A0AAD7DTD6</accession>
<protein>
    <submittedName>
        <fullName evidence="1">Uncharacterized protein</fullName>
    </submittedName>
</protein>
<proteinExistence type="predicted"/>
<dbReference type="EMBL" id="JARKIE010000031">
    <property type="protein sequence ID" value="KAJ7697249.1"/>
    <property type="molecule type" value="Genomic_DNA"/>
</dbReference>
<name>A0AAD7DTD6_MYCRO</name>
<comment type="caution">
    <text evidence="1">The sequence shown here is derived from an EMBL/GenBank/DDBJ whole genome shotgun (WGS) entry which is preliminary data.</text>
</comment>
<evidence type="ECO:0000313" key="2">
    <source>
        <dbReference type="Proteomes" id="UP001221757"/>
    </source>
</evidence>
<reference evidence="1" key="1">
    <citation type="submission" date="2023-03" db="EMBL/GenBank/DDBJ databases">
        <title>Massive genome expansion in bonnet fungi (Mycena s.s.) driven by repeated elements and novel gene families across ecological guilds.</title>
        <authorList>
            <consortium name="Lawrence Berkeley National Laboratory"/>
            <person name="Harder C.B."/>
            <person name="Miyauchi S."/>
            <person name="Viragh M."/>
            <person name="Kuo A."/>
            <person name="Thoen E."/>
            <person name="Andreopoulos B."/>
            <person name="Lu D."/>
            <person name="Skrede I."/>
            <person name="Drula E."/>
            <person name="Henrissat B."/>
            <person name="Morin E."/>
            <person name="Kohler A."/>
            <person name="Barry K."/>
            <person name="LaButti K."/>
            <person name="Morin E."/>
            <person name="Salamov A."/>
            <person name="Lipzen A."/>
            <person name="Mereny Z."/>
            <person name="Hegedus B."/>
            <person name="Baldrian P."/>
            <person name="Stursova M."/>
            <person name="Weitz H."/>
            <person name="Taylor A."/>
            <person name="Grigoriev I.V."/>
            <person name="Nagy L.G."/>
            <person name="Martin F."/>
            <person name="Kauserud H."/>
        </authorList>
    </citation>
    <scope>NUCLEOTIDE SEQUENCE</scope>
    <source>
        <strain evidence="1">CBHHK067</strain>
    </source>
</reference>
<dbReference type="AlphaFoldDB" id="A0AAD7DTD6"/>
<dbReference type="Proteomes" id="UP001221757">
    <property type="component" value="Unassembled WGS sequence"/>
</dbReference>
<keyword evidence="2" id="KW-1185">Reference proteome</keyword>
<sequence>MYMIPSEKKSDGLCTSGGRYYWRTITEGIIVDTGWEQYHPVGLRTLVTLMIFWDVAHDVASSPGVRRVSVFESEMTRVREPAGRIRTSTGTTEAAESMQVGGEHMVVTASGRIKVAVHDTDPPDAARLPSHIFKRTSGLPGPSDAPAAACLDRVPKYNTGLFSGINIPVGPDLASPRVSMKAFMTHGGEASAVQGHASSPIPLPTLYWQRMWNFRYNTPK</sequence>
<evidence type="ECO:0000313" key="1">
    <source>
        <dbReference type="EMBL" id="KAJ7697249.1"/>
    </source>
</evidence>